<dbReference type="GO" id="GO:0005615">
    <property type="term" value="C:extracellular space"/>
    <property type="evidence" value="ECO:0007669"/>
    <property type="project" value="TreeGrafter"/>
</dbReference>
<dbReference type="PANTHER" id="PTHR15040:SF3">
    <property type="entry name" value="SI:DKEY-14D8.6-RELATED"/>
    <property type="match status" value="1"/>
</dbReference>
<dbReference type="AlphaFoldDB" id="A0A3B3TF83"/>
<keyword evidence="3" id="KW-0964">Secreted</keyword>
<evidence type="ECO:0000313" key="6">
    <source>
        <dbReference type="Proteomes" id="UP000261540"/>
    </source>
</evidence>
<organism evidence="5 6">
    <name type="scientific">Paramormyrops kingsleyae</name>
    <dbReference type="NCBI Taxonomy" id="1676925"/>
    <lineage>
        <taxon>Eukaryota</taxon>
        <taxon>Metazoa</taxon>
        <taxon>Chordata</taxon>
        <taxon>Craniata</taxon>
        <taxon>Vertebrata</taxon>
        <taxon>Euteleostomi</taxon>
        <taxon>Actinopterygii</taxon>
        <taxon>Neopterygii</taxon>
        <taxon>Teleostei</taxon>
        <taxon>Osteoglossocephala</taxon>
        <taxon>Osteoglossomorpha</taxon>
        <taxon>Osteoglossiformes</taxon>
        <taxon>Mormyridae</taxon>
        <taxon>Paramormyrops</taxon>
    </lineage>
</organism>
<dbReference type="STRING" id="1676925.ENSPKIP00000041409"/>
<proteinExistence type="inferred from homology"/>
<evidence type="ECO:0000256" key="3">
    <source>
        <dbReference type="ARBA" id="ARBA00022525"/>
    </source>
</evidence>
<dbReference type="GO" id="GO:0030199">
    <property type="term" value="P:collagen fibril organization"/>
    <property type="evidence" value="ECO:0007669"/>
    <property type="project" value="TreeGrafter"/>
</dbReference>
<sequence>PRWENIYDEPLNFNCSNRQSISSISKHDNHREDRLWEFQCKDTFNSNPQCFWTPEVNDFDEEFTFVCPNNYVMTGMSSYHDNKHEDRWQFQCCQIYNYCNSNCQWTPYVNNYDEEFTWLVPSMNFLVGAESIHHNKHDRRWKFYYCTRSNC</sequence>
<dbReference type="Pfam" id="PF14704">
    <property type="entry name" value="DERM"/>
    <property type="match status" value="1"/>
</dbReference>
<evidence type="ECO:0008006" key="7">
    <source>
        <dbReference type="Google" id="ProtNLM"/>
    </source>
</evidence>
<dbReference type="PANTHER" id="PTHR15040">
    <property type="entry name" value="DERMATOPONTIN-RELATED"/>
    <property type="match status" value="1"/>
</dbReference>
<keyword evidence="6" id="KW-1185">Reference proteome</keyword>
<evidence type="ECO:0000313" key="5">
    <source>
        <dbReference type="Ensembl" id="ENSPKIP00000041409.1"/>
    </source>
</evidence>
<reference evidence="5" key="1">
    <citation type="submission" date="2025-08" db="UniProtKB">
        <authorList>
            <consortium name="Ensembl"/>
        </authorList>
    </citation>
    <scope>IDENTIFICATION</scope>
</reference>
<evidence type="ECO:0000256" key="1">
    <source>
        <dbReference type="ARBA" id="ARBA00004613"/>
    </source>
</evidence>
<accession>A0A3B3TF83</accession>
<name>A0A3B3TF83_9TELE</name>
<reference evidence="5" key="2">
    <citation type="submission" date="2025-09" db="UniProtKB">
        <authorList>
            <consortium name="Ensembl"/>
        </authorList>
    </citation>
    <scope>IDENTIFICATION</scope>
</reference>
<evidence type="ECO:0000256" key="2">
    <source>
        <dbReference type="ARBA" id="ARBA00008712"/>
    </source>
</evidence>
<evidence type="ECO:0000256" key="4">
    <source>
        <dbReference type="ARBA" id="ARBA00023157"/>
    </source>
</evidence>
<dbReference type="InterPro" id="IPR026645">
    <property type="entry name" value="Dermatopontin"/>
</dbReference>
<dbReference type="Proteomes" id="UP000261540">
    <property type="component" value="Unplaced"/>
</dbReference>
<dbReference type="GeneTree" id="ENSGT00390000010760"/>
<dbReference type="GO" id="GO:0031012">
    <property type="term" value="C:extracellular matrix"/>
    <property type="evidence" value="ECO:0007669"/>
    <property type="project" value="TreeGrafter"/>
</dbReference>
<protein>
    <recommendedName>
        <fullName evidence="7">Hemagglutinin/amebocyte aggregation factor</fullName>
    </recommendedName>
</protein>
<comment type="subcellular location">
    <subcellularLocation>
        <location evidence="1">Secreted</location>
    </subcellularLocation>
</comment>
<keyword evidence="4" id="KW-1015">Disulfide bond</keyword>
<comment type="similarity">
    <text evidence="2">Belongs to the dermatopontin family.</text>
</comment>
<dbReference type="Ensembl" id="ENSPKIT00000022444.1">
    <property type="protein sequence ID" value="ENSPKIP00000041409.1"/>
    <property type="gene ID" value="ENSPKIG00000017968.1"/>
</dbReference>